<proteinExistence type="predicted"/>
<accession>A0A8J5GIV1</accession>
<sequence length="350" mass="39033">MLLSREFGVRLGEAGSHPEVARRRRPTKVGSWLLDPRFPAASPGTRYAGGDGDFRMRTSSRDLIVQIGGYSHENELDLALMVGEFWESGSGSADSRYSSDSDSGFSDLAHLAEKVLLHKRGMTPIESDLQSLVHSLLFSVSEVDLYLIKEEQCNASCIRESLAKLLKLSGYDAAVCSSKWQGTESIDKVPGGEHEYVDVVLSDSQGSERLIIDIDFRSHFEIARAVASYDALLRSLPVVYVGTLPRLAQFLQVMVDAAKFSLKQNSMPLPPWRSLTYLQAKWCSNYERKLNIDVTNQSISSTDHRQCVGHLESLKTSLKFAIESERLLKPIANEKKRMKSERGRLSLLCS</sequence>
<reference evidence="2 3" key="1">
    <citation type="submission" date="2020-08" db="EMBL/GenBank/DDBJ databases">
        <title>Plant Genome Project.</title>
        <authorList>
            <person name="Zhang R.-G."/>
        </authorList>
    </citation>
    <scope>NUCLEOTIDE SEQUENCE [LARGE SCALE GENOMIC DNA]</scope>
    <source>
        <tissue evidence="2">Rhizome</tissue>
    </source>
</reference>
<dbReference type="OrthoDB" id="691424at2759"/>
<dbReference type="EMBL" id="JACMSC010000011">
    <property type="protein sequence ID" value="KAG6501662.1"/>
    <property type="molecule type" value="Genomic_DNA"/>
</dbReference>
<dbReference type="PANTHER" id="PTHR31579:SF39">
    <property type="entry name" value="OS01G0973600 PROTEIN"/>
    <property type="match status" value="1"/>
</dbReference>
<dbReference type="InterPro" id="IPR006502">
    <property type="entry name" value="PDDEXK-like"/>
</dbReference>
<dbReference type="Proteomes" id="UP000734854">
    <property type="component" value="Unassembled WGS sequence"/>
</dbReference>
<dbReference type="Pfam" id="PF04720">
    <property type="entry name" value="PDDEXK_6"/>
    <property type="match status" value="1"/>
</dbReference>
<comment type="caution">
    <text evidence="2">The sequence shown here is derived from an EMBL/GenBank/DDBJ whole genome shotgun (WGS) entry which is preliminary data.</text>
</comment>
<evidence type="ECO:0000313" key="2">
    <source>
        <dbReference type="EMBL" id="KAG6501662.1"/>
    </source>
</evidence>
<name>A0A8J5GIV1_ZINOF</name>
<organism evidence="2 3">
    <name type="scientific">Zingiber officinale</name>
    <name type="common">Ginger</name>
    <name type="synonym">Amomum zingiber</name>
    <dbReference type="NCBI Taxonomy" id="94328"/>
    <lineage>
        <taxon>Eukaryota</taxon>
        <taxon>Viridiplantae</taxon>
        <taxon>Streptophyta</taxon>
        <taxon>Embryophyta</taxon>
        <taxon>Tracheophyta</taxon>
        <taxon>Spermatophyta</taxon>
        <taxon>Magnoliopsida</taxon>
        <taxon>Liliopsida</taxon>
        <taxon>Zingiberales</taxon>
        <taxon>Zingiberaceae</taxon>
        <taxon>Zingiber</taxon>
    </lineage>
</organism>
<evidence type="ECO:0000313" key="1">
    <source>
        <dbReference type="EMBL" id="KAG6497695.1"/>
    </source>
</evidence>
<gene>
    <name evidence="2" type="ORF">ZIOFF_041545</name>
    <name evidence="1" type="ORF">ZIOFF_045599</name>
</gene>
<keyword evidence="3" id="KW-1185">Reference proteome</keyword>
<dbReference type="NCBIfam" id="TIGR01615">
    <property type="entry name" value="A_thal_3542"/>
    <property type="match status" value="1"/>
</dbReference>
<dbReference type="PANTHER" id="PTHR31579">
    <property type="entry name" value="OS03G0796600 PROTEIN"/>
    <property type="match status" value="1"/>
</dbReference>
<dbReference type="EMBL" id="JACMSC010000012">
    <property type="protein sequence ID" value="KAG6497695.1"/>
    <property type="molecule type" value="Genomic_DNA"/>
</dbReference>
<dbReference type="AlphaFoldDB" id="A0A8J5GIV1"/>
<protein>
    <submittedName>
        <fullName evidence="2">Uncharacterized protein</fullName>
    </submittedName>
</protein>
<evidence type="ECO:0000313" key="3">
    <source>
        <dbReference type="Proteomes" id="UP000734854"/>
    </source>
</evidence>